<evidence type="ECO:0000259" key="6">
    <source>
        <dbReference type="Pfam" id="PF01628"/>
    </source>
</evidence>
<protein>
    <recommendedName>
        <fullName evidence="5">Heat-inducible transcription repressor HrcA</fullName>
    </recommendedName>
</protein>
<keyword evidence="1 5" id="KW-0678">Repressor</keyword>
<dbReference type="Pfam" id="PF01628">
    <property type="entry name" value="HrcA"/>
    <property type="match status" value="1"/>
</dbReference>
<dbReference type="PIRSF" id="PIRSF005485">
    <property type="entry name" value="HrcA"/>
    <property type="match status" value="1"/>
</dbReference>
<proteinExistence type="inferred from homology"/>
<evidence type="ECO:0000256" key="2">
    <source>
        <dbReference type="ARBA" id="ARBA00023015"/>
    </source>
</evidence>
<dbReference type="Gene3D" id="1.10.10.10">
    <property type="entry name" value="Winged helix-like DNA-binding domain superfamily/Winged helix DNA-binding domain"/>
    <property type="match status" value="1"/>
</dbReference>
<dbReference type="SUPFAM" id="SSF55781">
    <property type="entry name" value="GAF domain-like"/>
    <property type="match status" value="1"/>
</dbReference>
<dbReference type="Gene3D" id="3.30.450.40">
    <property type="match status" value="1"/>
</dbReference>
<dbReference type="Gene3D" id="3.30.390.60">
    <property type="entry name" value="Heat-inducible transcription repressor hrca homolog, domain 3"/>
    <property type="match status" value="1"/>
</dbReference>
<dbReference type="SUPFAM" id="SSF46785">
    <property type="entry name" value="Winged helix' DNA-binding domain"/>
    <property type="match status" value="1"/>
</dbReference>
<keyword evidence="2 5" id="KW-0805">Transcription regulation</keyword>
<dbReference type="eggNOG" id="COG1420">
    <property type="taxonomic scope" value="Bacteria"/>
</dbReference>
<evidence type="ECO:0000259" key="7">
    <source>
        <dbReference type="Pfam" id="PF03444"/>
    </source>
</evidence>
<dbReference type="HAMAP" id="MF_00081">
    <property type="entry name" value="HrcA"/>
    <property type="match status" value="1"/>
</dbReference>
<dbReference type="InterPro" id="IPR002571">
    <property type="entry name" value="HrcA"/>
</dbReference>
<accession>G5JV70</accession>
<dbReference type="RefSeq" id="WP_003080741.1">
    <property type="nucleotide sequence ID" value="NZ_AEUW02000001.1"/>
</dbReference>
<dbReference type="Pfam" id="PF03444">
    <property type="entry name" value="WHD_HrcA"/>
    <property type="match status" value="1"/>
</dbReference>
<keyword evidence="3 5" id="KW-0346">Stress response</keyword>
<dbReference type="Proteomes" id="UP000003573">
    <property type="component" value="Unassembled WGS sequence"/>
</dbReference>
<evidence type="ECO:0000256" key="5">
    <source>
        <dbReference type="HAMAP-Rule" id="MF_00081"/>
    </source>
</evidence>
<dbReference type="EMBL" id="AEUW02000001">
    <property type="protein sequence ID" value="EHJ52576.1"/>
    <property type="molecule type" value="Genomic_DNA"/>
</dbReference>
<dbReference type="STRING" id="764298.STRMA_1780"/>
<dbReference type="PANTHER" id="PTHR34824">
    <property type="entry name" value="HEAT-INDUCIBLE TRANSCRIPTION REPRESSOR HRCA"/>
    <property type="match status" value="1"/>
</dbReference>
<comment type="similarity">
    <text evidence="5">Belongs to the HrcA family.</text>
</comment>
<keyword evidence="4 5" id="KW-0804">Transcription</keyword>
<feature type="domain" description="Heat-inducible transcription repressor HrcA C-terminal" evidence="6">
    <location>
        <begin position="102"/>
        <end position="315"/>
    </location>
</feature>
<organism evidence="8 9">
    <name type="scientific">Streptococcus macacae NCTC 11558</name>
    <dbReference type="NCBI Taxonomy" id="764298"/>
    <lineage>
        <taxon>Bacteria</taxon>
        <taxon>Bacillati</taxon>
        <taxon>Bacillota</taxon>
        <taxon>Bacilli</taxon>
        <taxon>Lactobacillales</taxon>
        <taxon>Streptococcaceae</taxon>
        <taxon>Streptococcus</taxon>
    </lineage>
</organism>
<feature type="domain" description="Winged helix-turn-helix transcription repressor HrcA DNA-binding" evidence="7">
    <location>
        <begin position="1"/>
        <end position="56"/>
    </location>
</feature>
<comment type="function">
    <text evidence="5">Negative regulator of class I heat shock genes (grpE-dnaK-dnaJ and groELS operons). Prevents heat-shock induction of these operons.</text>
</comment>
<comment type="caution">
    <text evidence="8">The sequence shown here is derived from an EMBL/GenBank/DDBJ whole genome shotgun (WGS) entry which is preliminary data.</text>
</comment>
<dbReference type="PANTHER" id="PTHR34824:SF1">
    <property type="entry name" value="HEAT-INDUCIBLE TRANSCRIPTION REPRESSOR HRCA"/>
    <property type="match status" value="1"/>
</dbReference>
<reference evidence="8 9" key="1">
    <citation type="journal article" date="2014" name="Int. J. Syst. Evol. Microbiol.">
        <title>Phylogenomics and the dynamic genome evolution of the genus Streptococcus.</title>
        <authorList>
            <consortium name="The Broad Institute Genome Sequencing Platform"/>
            <person name="Richards V.P."/>
            <person name="Palmer S.R."/>
            <person name="Pavinski Bitar P.D."/>
            <person name="Qin X."/>
            <person name="Weinstock G.M."/>
            <person name="Highlander S.K."/>
            <person name="Town C.D."/>
            <person name="Burne R.A."/>
            <person name="Stanhope M.J."/>
        </authorList>
    </citation>
    <scope>NUCLEOTIDE SEQUENCE [LARGE SCALE GENOMIC DNA]</scope>
    <source>
        <strain evidence="8 9">NCTC 11558</strain>
    </source>
</reference>
<dbReference type="InterPro" id="IPR021153">
    <property type="entry name" value="HrcA_C"/>
</dbReference>
<sequence>MITQRQKDILDLIVETFTKTHEPIGSKSLQKFVASSSATIRNDMAVLEKLGLLEKAHTSSGRLPSPKGFKYFAEHSLNPASLDEQDVYQVMKAFDFEIFRLDDLLKKASKLLADLTDYTAVILDVEPKRQKLTAFDIVKLSSHDALAVLTLDEASSITVQFAIPKNFLDSDLETVIQIVRERFLHQTVLDIHYRLRTELPQIIQKYFLRTDNVLDLFDHIFNQIFQEKVFISGKVNSLEFAGLKTYQFLENLQSVALEIRQSLPEEEIYRVQVAESSEASLSGLTIISQRFLIPYRGFGVLSIIGPIDLNYQRTVSLLNVVSRVLAIKLGDFYRYLSSNHYEVH</sequence>
<dbReference type="GO" id="GO:0045892">
    <property type="term" value="P:negative regulation of DNA-templated transcription"/>
    <property type="evidence" value="ECO:0007669"/>
    <property type="project" value="UniProtKB-UniRule"/>
</dbReference>
<dbReference type="OrthoDB" id="9783139at2"/>
<evidence type="ECO:0000256" key="3">
    <source>
        <dbReference type="ARBA" id="ARBA00023016"/>
    </source>
</evidence>
<dbReference type="InterPro" id="IPR029016">
    <property type="entry name" value="GAF-like_dom_sf"/>
</dbReference>
<dbReference type="InterPro" id="IPR036388">
    <property type="entry name" value="WH-like_DNA-bd_sf"/>
</dbReference>
<keyword evidence="9" id="KW-1185">Reference proteome</keyword>
<evidence type="ECO:0000313" key="9">
    <source>
        <dbReference type="Proteomes" id="UP000003573"/>
    </source>
</evidence>
<evidence type="ECO:0000256" key="4">
    <source>
        <dbReference type="ARBA" id="ARBA00023163"/>
    </source>
</evidence>
<dbReference type="GO" id="GO:0003677">
    <property type="term" value="F:DNA binding"/>
    <property type="evidence" value="ECO:0007669"/>
    <property type="project" value="InterPro"/>
</dbReference>
<evidence type="ECO:0000256" key="1">
    <source>
        <dbReference type="ARBA" id="ARBA00022491"/>
    </source>
</evidence>
<gene>
    <name evidence="5 8" type="primary">hrcA</name>
    <name evidence="8" type="ORF">STRMA_1780</name>
</gene>
<dbReference type="NCBIfam" id="TIGR00331">
    <property type="entry name" value="hrcA"/>
    <property type="match status" value="1"/>
</dbReference>
<evidence type="ECO:0000313" key="8">
    <source>
        <dbReference type="EMBL" id="EHJ52576.1"/>
    </source>
</evidence>
<dbReference type="InterPro" id="IPR005104">
    <property type="entry name" value="WHTH_HrcA_DNA-bd"/>
</dbReference>
<dbReference type="AlphaFoldDB" id="G5JV70"/>
<dbReference type="InterPro" id="IPR036390">
    <property type="entry name" value="WH_DNA-bd_sf"/>
</dbReference>
<name>G5JV70_9STRE</name>
<dbReference type="InterPro" id="IPR023120">
    <property type="entry name" value="WHTH_transcript_rep_HrcA_IDD"/>
</dbReference>